<name>A0ABW8JKD8_9GAMM</name>
<reference evidence="3 4" key="1">
    <citation type="submission" date="2020-10" db="EMBL/GenBank/DDBJ databases">
        <title>Phylogeny of dyella-like bacteria.</title>
        <authorList>
            <person name="Fu J."/>
        </authorList>
    </citation>
    <scope>NUCLEOTIDE SEQUENCE [LARGE SCALE GENOMIC DNA]</scope>
    <source>
        <strain evidence="3 4">JP1</strain>
    </source>
</reference>
<proteinExistence type="predicted"/>
<feature type="transmembrane region" description="Helical" evidence="2">
    <location>
        <begin position="102"/>
        <end position="122"/>
    </location>
</feature>
<feature type="region of interest" description="Disordered" evidence="1">
    <location>
        <begin position="126"/>
        <end position="145"/>
    </location>
</feature>
<evidence type="ECO:0000256" key="2">
    <source>
        <dbReference type="SAM" id="Phobius"/>
    </source>
</evidence>
<keyword evidence="2" id="KW-1133">Transmembrane helix</keyword>
<keyword evidence="2" id="KW-0812">Transmembrane</keyword>
<keyword evidence="2" id="KW-0472">Membrane</keyword>
<accession>A0ABW8JKD8</accession>
<dbReference type="EMBL" id="JADIKJ010000016">
    <property type="protein sequence ID" value="MFK2901592.1"/>
    <property type="molecule type" value="Genomic_DNA"/>
</dbReference>
<organism evidence="3 4">
    <name type="scientific">Dyella jejuensis</name>
    <dbReference type="NCBI Taxonomy" id="1432009"/>
    <lineage>
        <taxon>Bacteria</taxon>
        <taxon>Pseudomonadati</taxon>
        <taxon>Pseudomonadota</taxon>
        <taxon>Gammaproteobacteria</taxon>
        <taxon>Lysobacterales</taxon>
        <taxon>Rhodanobacteraceae</taxon>
        <taxon>Dyella</taxon>
    </lineage>
</organism>
<evidence type="ECO:0000256" key="1">
    <source>
        <dbReference type="SAM" id="MobiDB-lite"/>
    </source>
</evidence>
<sequence length="282" mass="28775">MADVVVAQMNTSESRFASVSFRAVFAGWLVATGIVALLYLGGLALGFSFFNAWDLSASAKGIGAGTAIWLVLSWIVALWLGGMFASWTAAHDDRTVGTLHGATVWGLSVTAAALWLALGLAAHGRGPSGGNAPPPPPSAEAPMASGPQALLGNGSLAVLQADVTAHLNAHDRAASGSIVAALLAGRDDVAANLFAANNGTSSADGARILATIAPDVQAARMDAKSRADRAAHYAACALWILFLSVFLGLIAAVIGGHLGAGHVHRVYHLRAYNGNTVRTGLH</sequence>
<dbReference type="Proteomes" id="UP001620461">
    <property type="component" value="Unassembled WGS sequence"/>
</dbReference>
<feature type="transmembrane region" description="Helical" evidence="2">
    <location>
        <begin position="230"/>
        <end position="254"/>
    </location>
</feature>
<gene>
    <name evidence="3" type="ORF">ISP15_14715</name>
</gene>
<evidence type="ECO:0008006" key="5">
    <source>
        <dbReference type="Google" id="ProtNLM"/>
    </source>
</evidence>
<protein>
    <recommendedName>
        <fullName evidence="5">Transmembrane protein</fullName>
    </recommendedName>
</protein>
<dbReference type="RefSeq" id="WP_404548397.1">
    <property type="nucleotide sequence ID" value="NZ_JADIKJ010000016.1"/>
</dbReference>
<keyword evidence="4" id="KW-1185">Reference proteome</keyword>
<comment type="caution">
    <text evidence="3">The sequence shown here is derived from an EMBL/GenBank/DDBJ whole genome shotgun (WGS) entry which is preliminary data.</text>
</comment>
<evidence type="ECO:0000313" key="4">
    <source>
        <dbReference type="Proteomes" id="UP001620461"/>
    </source>
</evidence>
<evidence type="ECO:0000313" key="3">
    <source>
        <dbReference type="EMBL" id="MFK2901592.1"/>
    </source>
</evidence>
<feature type="transmembrane region" description="Helical" evidence="2">
    <location>
        <begin position="62"/>
        <end position="82"/>
    </location>
</feature>
<feature type="transmembrane region" description="Helical" evidence="2">
    <location>
        <begin position="25"/>
        <end position="50"/>
    </location>
</feature>